<dbReference type="GO" id="GO:0043190">
    <property type="term" value="C:ATP-binding cassette (ABC) transporter complex"/>
    <property type="evidence" value="ECO:0007669"/>
    <property type="project" value="InterPro"/>
</dbReference>
<proteinExistence type="predicted"/>
<evidence type="ECO:0000313" key="3">
    <source>
        <dbReference type="Proteomes" id="UP000002964"/>
    </source>
</evidence>
<gene>
    <name evidence="2" type="ORF">Thi970DRAFT_02276</name>
</gene>
<keyword evidence="1" id="KW-1133">Transmembrane helix</keyword>
<reference evidence="2 3" key="2">
    <citation type="submission" date="2011-11" db="EMBL/GenBank/DDBJ databases">
        <authorList>
            <consortium name="US DOE Joint Genome Institute"/>
            <person name="Lucas S."/>
            <person name="Han J."/>
            <person name="Lapidus A."/>
            <person name="Cheng J.-F."/>
            <person name="Goodwin L."/>
            <person name="Pitluck S."/>
            <person name="Peters L."/>
            <person name="Ovchinnikova G."/>
            <person name="Zhang X."/>
            <person name="Detter J.C."/>
            <person name="Han C."/>
            <person name="Tapia R."/>
            <person name="Land M."/>
            <person name="Hauser L."/>
            <person name="Kyrpides N."/>
            <person name="Ivanova N."/>
            <person name="Pagani I."/>
            <person name="Vogl K."/>
            <person name="Liu Z."/>
            <person name="Overmann J."/>
            <person name="Frigaard N.-U."/>
            <person name="Bryant D."/>
            <person name="Woyke T."/>
        </authorList>
    </citation>
    <scope>NUCLEOTIDE SEQUENCE [LARGE SCALE GENOMIC DNA]</scope>
    <source>
        <strain evidence="2 3">970</strain>
    </source>
</reference>
<dbReference type="AlphaFoldDB" id="H8YZA8"/>
<feature type="transmembrane region" description="Helical" evidence="1">
    <location>
        <begin position="260"/>
        <end position="278"/>
    </location>
</feature>
<dbReference type="STRING" id="631362.Thi970DRAFT_02276"/>
<reference evidence="3" key="1">
    <citation type="submission" date="2011-06" db="EMBL/GenBank/DDBJ databases">
        <authorList>
            <consortium name="US DOE Joint Genome Institute (JGI-PGF)"/>
            <person name="Lucas S."/>
            <person name="Han J."/>
            <person name="Lapidus A."/>
            <person name="Cheng J.-F."/>
            <person name="Goodwin L."/>
            <person name="Pitluck S."/>
            <person name="Peters L."/>
            <person name="Land M.L."/>
            <person name="Hauser L."/>
            <person name="Vogl K."/>
            <person name="Liu Z."/>
            <person name="Overmann J."/>
            <person name="Frigaard N.-U."/>
            <person name="Bryant D.A."/>
            <person name="Woyke T.J."/>
        </authorList>
    </citation>
    <scope>NUCLEOTIDE SEQUENCE [LARGE SCALE GENOMIC DNA]</scope>
    <source>
        <strain evidence="3">970</strain>
    </source>
</reference>
<dbReference type="EMBL" id="JH603169">
    <property type="protein sequence ID" value="EIC22035.1"/>
    <property type="molecule type" value="Genomic_DNA"/>
</dbReference>
<evidence type="ECO:0000256" key="1">
    <source>
        <dbReference type="SAM" id="Phobius"/>
    </source>
</evidence>
<evidence type="ECO:0000313" key="2">
    <source>
        <dbReference type="EMBL" id="EIC22035.1"/>
    </source>
</evidence>
<keyword evidence="1" id="KW-0472">Membrane</keyword>
<keyword evidence="1" id="KW-0812">Transmembrane</keyword>
<dbReference type="RefSeq" id="WP_009148619.1">
    <property type="nucleotide sequence ID" value="NZ_CP121471.1"/>
</dbReference>
<name>H8YZA8_9GAMM</name>
<dbReference type="HOGENOM" id="CLU_939876_0_0_6"/>
<organism evidence="2 3">
    <name type="scientific">Thiorhodovibrio frisius</name>
    <dbReference type="NCBI Taxonomy" id="631362"/>
    <lineage>
        <taxon>Bacteria</taxon>
        <taxon>Pseudomonadati</taxon>
        <taxon>Pseudomonadota</taxon>
        <taxon>Gammaproteobacteria</taxon>
        <taxon>Chromatiales</taxon>
        <taxon>Chromatiaceae</taxon>
        <taxon>Thiorhodovibrio</taxon>
    </lineage>
</organism>
<feature type="transmembrane region" description="Helical" evidence="1">
    <location>
        <begin position="223"/>
        <end position="248"/>
    </location>
</feature>
<keyword evidence="3" id="KW-1185">Reference proteome</keyword>
<dbReference type="Proteomes" id="UP000002964">
    <property type="component" value="Unassembled WGS sequence"/>
</dbReference>
<dbReference type="InterPro" id="IPR030802">
    <property type="entry name" value="Permease_MalE"/>
</dbReference>
<feature type="transmembrane region" description="Helical" evidence="1">
    <location>
        <begin position="189"/>
        <end position="211"/>
    </location>
</feature>
<feature type="transmembrane region" description="Helical" evidence="1">
    <location>
        <begin position="24"/>
        <end position="49"/>
    </location>
</feature>
<sequence length="296" mass="31409">MIVRSGLAVRALGRRQSPGLRERLFGLIDGLGVVALSPVEIIGMAVMLLARMAEFIALASFARHRFAFHWLMLGRDLADLLVGPALRVVALSIVLGVTVSLVLENFASGLLSQTGTANLVIVATVQQIPPFVASGVLAARGALPLSIRLAEMVDRGQIDSMAIMGVDLVMLHAVPRCLAVILASMVHALLAMVVFGLTTGLTLSWIGIVPTETFFGALRLLPVFWKVGLIGLQLLTASVLVVAVAVVQGIQDSGDERVDLAQVSMVCILKAATVVLVVNTSFALSRLPELPVLVWR</sequence>
<feature type="transmembrane region" description="Helical" evidence="1">
    <location>
        <begin position="85"/>
        <end position="103"/>
    </location>
</feature>
<protein>
    <submittedName>
        <fullName evidence="2">ABC-type transport system involved in resistance to organic solvents, permease component</fullName>
    </submittedName>
</protein>
<dbReference type="Pfam" id="PF02405">
    <property type="entry name" value="MlaE"/>
    <property type="match status" value="1"/>
</dbReference>
<accession>H8YZA8</accession>